<keyword evidence="1" id="KW-0732">Signal</keyword>
<dbReference type="RefSeq" id="WP_163734634.1">
    <property type="nucleotide sequence ID" value="NZ_AP022610.1"/>
</dbReference>
<dbReference type="InterPro" id="IPR039535">
    <property type="entry name" value="ASST-like"/>
</dbReference>
<dbReference type="KEGG" id="mmag:MMAD_14920"/>
<accession>A0A7I7XDV9</accession>
<evidence type="ECO:0000313" key="3">
    <source>
        <dbReference type="Proteomes" id="UP000466517"/>
    </source>
</evidence>
<gene>
    <name evidence="2" type="ORF">MMAD_14920</name>
</gene>
<feature type="signal peptide" evidence="1">
    <location>
        <begin position="1"/>
        <end position="30"/>
    </location>
</feature>
<dbReference type="SUPFAM" id="SSF50969">
    <property type="entry name" value="YVTN repeat-like/Quinoprotein amine dehydrogenase"/>
    <property type="match status" value="1"/>
</dbReference>
<sequence>MGPLTSRRMRRAGRASAVALLLVATACGTAPPPQPRPAPAPAPPAITVTTNDASGAPGYLFVTPGLSAADARLVAQLGGANTAAAPAHAPAATGAPLIADKAGRPVWFHPLPADRTAANLQVQTYRGQPVLTWWEGESQGGHGVGDAYVADASYRIVAHLALPAGLRADVHEFRLTPDGRALLTAYREVPRDLSAVGGPKDGRVWDSVAVVVDVATNTPLLQWSALQHVPISDSYLTPSGPNTFDAFHMNSIAPAPNGDLLISLRHTSTVYDVDGRTGQIRWQLGGRRSSFRQPGVEFAFQHDAEFADADTIRLFDNDANGLRNGQGAPESSVEWIHVDPGSKIASLVRRQPHPGSPVVTAAMGNAQPLPNGDTLIGWGVAGRVSEVTPAGRLVYDATMPSTYRAYLCPWRGAPPGPPTVTIDAAANPPAAHASWNGATDVATWQLLRDDSGTSTVVATVPWNGLDTAIGLDAGHRPTGTYRVRALDAAGRVIADSPATQA</sequence>
<dbReference type="InterPro" id="IPR053143">
    <property type="entry name" value="Arylsulfate_ST"/>
</dbReference>
<proteinExistence type="predicted"/>
<dbReference type="EMBL" id="AP022610">
    <property type="protein sequence ID" value="BBZ27197.1"/>
    <property type="molecule type" value="Genomic_DNA"/>
</dbReference>
<protein>
    <recommendedName>
        <fullName evidence="4">Arylsulfotransferase (ASST)</fullName>
    </recommendedName>
</protein>
<dbReference type="PANTHER" id="PTHR35340">
    <property type="entry name" value="PQQ ENZYME REPEAT PROTEIN-RELATED"/>
    <property type="match status" value="1"/>
</dbReference>
<dbReference type="AlphaFoldDB" id="A0A7I7XDV9"/>
<organism evidence="2 3">
    <name type="scientific">Mycolicibacterium madagascariense</name>
    <dbReference type="NCBI Taxonomy" id="212765"/>
    <lineage>
        <taxon>Bacteria</taxon>
        <taxon>Bacillati</taxon>
        <taxon>Actinomycetota</taxon>
        <taxon>Actinomycetes</taxon>
        <taxon>Mycobacteriales</taxon>
        <taxon>Mycobacteriaceae</taxon>
        <taxon>Mycolicibacterium</taxon>
    </lineage>
</organism>
<dbReference type="Pfam" id="PF14269">
    <property type="entry name" value="Arylsulfotran_2"/>
    <property type="match status" value="1"/>
</dbReference>
<dbReference type="Proteomes" id="UP000466517">
    <property type="component" value="Chromosome"/>
</dbReference>
<dbReference type="PANTHER" id="PTHR35340:SF5">
    <property type="entry name" value="ASST-DOMAIN-CONTAINING PROTEIN"/>
    <property type="match status" value="1"/>
</dbReference>
<dbReference type="PROSITE" id="PS51257">
    <property type="entry name" value="PROKAR_LIPOPROTEIN"/>
    <property type="match status" value="1"/>
</dbReference>
<name>A0A7I7XDV9_9MYCO</name>
<keyword evidence="3" id="KW-1185">Reference proteome</keyword>
<evidence type="ECO:0000313" key="2">
    <source>
        <dbReference type="EMBL" id="BBZ27197.1"/>
    </source>
</evidence>
<evidence type="ECO:0008006" key="4">
    <source>
        <dbReference type="Google" id="ProtNLM"/>
    </source>
</evidence>
<reference evidence="2 3" key="1">
    <citation type="journal article" date="2019" name="Emerg. Microbes Infect.">
        <title>Comprehensive subspecies identification of 175 nontuberculous mycobacteria species based on 7547 genomic profiles.</title>
        <authorList>
            <person name="Matsumoto Y."/>
            <person name="Kinjo T."/>
            <person name="Motooka D."/>
            <person name="Nabeya D."/>
            <person name="Jung N."/>
            <person name="Uechi K."/>
            <person name="Horii T."/>
            <person name="Iida T."/>
            <person name="Fujita J."/>
            <person name="Nakamura S."/>
        </authorList>
    </citation>
    <scope>NUCLEOTIDE SEQUENCE [LARGE SCALE GENOMIC DNA]</scope>
    <source>
        <strain evidence="2 3">JCM 13574</strain>
    </source>
</reference>
<evidence type="ECO:0000256" key="1">
    <source>
        <dbReference type="SAM" id="SignalP"/>
    </source>
</evidence>
<feature type="chain" id="PRO_5039589991" description="Arylsulfotransferase (ASST)" evidence="1">
    <location>
        <begin position="31"/>
        <end position="501"/>
    </location>
</feature>
<dbReference type="InterPro" id="IPR011044">
    <property type="entry name" value="Quino_amine_DH_bsu"/>
</dbReference>